<gene>
    <name evidence="11" type="ordered locus">Marme_0995</name>
</gene>
<evidence type="ECO:0000313" key="11">
    <source>
        <dbReference type="EMBL" id="ADZ90270.1"/>
    </source>
</evidence>
<evidence type="ECO:0000256" key="4">
    <source>
        <dbReference type="ARBA" id="ARBA00022475"/>
    </source>
</evidence>
<keyword evidence="8 10" id="KW-1133">Transmembrane helix</keyword>
<dbReference type="Pfam" id="PF04612">
    <property type="entry name" value="T2SSM"/>
    <property type="match status" value="1"/>
</dbReference>
<evidence type="ECO:0000256" key="6">
    <source>
        <dbReference type="ARBA" id="ARBA00022692"/>
    </source>
</evidence>
<name>F2K4H1_MARM1</name>
<dbReference type="InterPro" id="IPR023229">
    <property type="entry name" value="T2SS_M_periplasmic_sf"/>
</dbReference>
<keyword evidence="4" id="KW-1003">Cell membrane</keyword>
<organism evidence="11 12">
    <name type="scientific">Marinomonas mediterranea (strain ATCC 700492 / JCM 21426 / NBRC 103028 / MMB-1)</name>
    <dbReference type="NCBI Taxonomy" id="717774"/>
    <lineage>
        <taxon>Bacteria</taxon>
        <taxon>Pseudomonadati</taxon>
        <taxon>Pseudomonadota</taxon>
        <taxon>Gammaproteobacteria</taxon>
        <taxon>Oceanospirillales</taxon>
        <taxon>Oceanospirillaceae</taxon>
        <taxon>Marinomonas</taxon>
    </lineage>
</organism>
<keyword evidence="7" id="KW-0653">Protein transport</keyword>
<evidence type="ECO:0000313" key="12">
    <source>
        <dbReference type="Proteomes" id="UP000001062"/>
    </source>
</evidence>
<dbReference type="Gene3D" id="3.30.1360.100">
    <property type="entry name" value="General secretion pathway protein M, EpsM"/>
    <property type="match status" value="1"/>
</dbReference>
<dbReference type="AlphaFoldDB" id="F2K4H1"/>
<reference evidence="11 12" key="1">
    <citation type="journal article" date="2012" name="Stand. Genomic Sci.">
        <title>Complete genome sequence of the melanogenic marine bacterium Marinomonas mediterranea type strain (MMB-1(T)).</title>
        <authorList>
            <person name="Lucas-Elio P."/>
            <person name="Goodwin L."/>
            <person name="Woyke T."/>
            <person name="Pitluck S."/>
            <person name="Nolan M."/>
            <person name="Kyrpides N.C."/>
            <person name="Detter J.C."/>
            <person name="Copeland A."/>
            <person name="Teshima H."/>
            <person name="Bruce D."/>
            <person name="Detter C."/>
            <person name="Tapia R."/>
            <person name="Han S."/>
            <person name="Land M.L."/>
            <person name="Ivanova N."/>
            <person name="Mikhailova N."/>
            <person name="Johnston A.W."/>
            <person name="Sanchez-Amat A."/>
        </authorList>
    </citation>
    <scope>NUCLEOTIDE SEQUENCE [LARGE SCALE GENOMIC DNA]</scope>
    <source>
        <strain evidence="12">ATCC 700492 / JCM 21426 / NBRC 103028 / MMB-1</strain>
    </source>
</reference>
<dbReference type="GO" id="GO:0015627">
    <property type="term" value="C:type II protein secretion system complex"/>
    <property type="evidence" value="ECO:0007669"/>
    <property type="project" value="InterPro"/>
</dbReference>
<keyword evidence="6 10" id="KW-0812">Transmembrane</keyword>
<keyword evidence="5" id="KW-0997">Cell inner membrane</keyword>
<dbReference type="KEGG" id="mme:Marme_0995"/>
<sequence>MKQWLLLQFQSSPTLMSLWINFQGRTIREQWLIIVAAVALLFVVAYYGAWLPNQKQNDLAQSRLEDALENYQTIVKNAEKLTSLNSGGNTVSFTDRNANQLRALVNSASKRAGLVAERISAENSTRLQVWASDASFTVVSRWLRELARERVRIDSLQIESVSAGKVNLRVTLD</sequence>
<evidence type="ECO:0000256" key="7">
    <source>
        <dbReference type="ARBA" id="ARBA00022927"/>
    </source>
</evidence>
<dbReference type="GO" id="GO:0015628">
    <property type="term" value="P:protein secretion by the type II secretion system"/>
    <property type="evidence" value="ECO:0007669"/>
    <property type="project" value="InterPro"/>
</dbReference>
<dbReference type="STRING" id="717774.Marme_0995"/>
<evidence type="ECO:0000256" key="1">
    <source>
        <dbReference type="ARBA" id="ARBA00004377"/>
    </source>
</evidence>
<evidence type="ECO:0000256" key="10">
    <source>
        <dbReference type="SAM" id="Phobius"/>
    </source>
</evidence>
<evidence type="ECO:0000256" key="2">
    <source>
        <dbReference type="ARBA" id="ARBA00010637"/>
    </source>
</evidence>
<dbReference type="GO" id="GO:0005886">
    <property type="term" value="C:plasma membrane"/>
    <property type="evidence" value="ECO:0007669"/>
    <property type="project" value="UniProtKB-SubCell"/>
</dbReference>
<proteinExistence type="inferred from homology"/>
<dbReference type="RefSeq" id="WP_013660175.1">
    <property type="nucleotide sequence ID" value="NC_015276.1"/>
</dbReference>
<evidence type="ECO:0000256" key="5">
    <source>
        <dbReference type="ARBA" id="ARBA00022519"/>
    </source>
</evidence>
<dbReference type="Proteomes" id="UP000001062">
    <property type="component" value="Chromosome"/>
</dbReference>
<dbReference type="SUPFAM" id="SSF103054">
    <property type="entry name" value="General secretion pathway protein M, EpsM"/>
    <property type="match status" value="1"/>
</dbReference>
<comment type="similarity">
    <text evidence="2">Belongs to the GSP M family.</text>
</comment>
<dbReference type="OrthoDB" id="6104491at2"/>
<dbReference type="InterPro" id="IPR007690">
    <property type="entry name" value="T2SS_GspM"/>
</dbReference>
<dbReference type="EMBL" id="CP002583">
    <property type="protein sequence ID" value="ADZ90270.1"/>
    <property type="molecule type" value="Genomic_DNA"/>
</dbReference>
<evidence type="ECO:0000256" key="9">
    <source>
        <dbReference type="ARBA" id="ARBA00023136"/>
    </source>
</evidence>
<protein>
    <submittedName>
        <fullName evidence="11">General secretion pathway M protein</fullName>
    </submittedName>
</protein>
<evidence type="ECO:0000256" key="3">
    <source>
        <dbReference type="ARBA" id="ARBA00022448"/>
    </source>
</evidence>
<feature type="transmembrane region" description="Helical" evidence="10">
    <location>
        <begin position="31"/>
        <end position="50"/>
    </location>
</feature>
<keyword evidence="9 10" id="KW-0472">Membrane</keyword>
<dbReference type="HOGENOM" id="CLU_1545804_0_0_6"/>
<dbReference type="eggNOG" id="COG3149">
    <property type="taxonomic scope" value="Bacteria"/>
</dbReference>
<accession>F2K4H1</accession>
<dbReference type="PATRIC" id="fig|717774.3.peg.1037"/>
<comment type="subcellular location">
    <subcellularLocation>
        <location evidence="1">Cell inner membrane</location>
        <topology evidence="1">Single-pass membrane protein</topology>
    </subcellularLocation>
</comment>
<keyword evidence="3" id="KW-0813">Transport</keyword>
<keyword evidence="12" id="KW-1185">Reference proteome</keyword>
<evidence type="ECO:0000256" key="8">
    <source>
        <dbReference type="ARBA" id="ARBA00022989"/>
    </source>
</evidence>